<protein>
    <submittedName>
        <fullName evidence="10">Iron-sulfur cluster-binding protein</fullName>
    </submittedName>
</protein>
<organism evidence="10 11">
    <name type="scientific">Latilactobacillus graminis DSM 20719</name>
    <dbReference type="NCBI Taxonomy" id="1423752"/>
    <lineage>
        <taxon>Bacteria</taxon>
        <taxon>Bacillati</taxon>
        <taxon>Bacillota</taxon>
        <taxon>Bacilli</taxon>
        <taxon>Lactobacillales</taxon>
        <taxon>Lactobacillaceae</taxon>
        <taxon>Latilactobacillus</taxon>
    </lineage>
</organism>
<keyword evidence="2" id="KW-0963">Cytoplasm</keyword>
<comment type="caution">
    <text evidence="10">The sequence shown here is derived from an EMBL/GenBank/DDBJ whole genome shotgun (WGS) entry which is preliminary data.</text>
</comment>
<dbReference type="InterPro" id="IPR017896">
    <property type="entry name" value="4Fe4S_Fe-S-bd"/>
</dbReference>
<dbReference type="AlphaFoldDB" id="A0AA89I2E2"/>
<dbReference type="PROSITE" id="PS00198">
    <property type="entry name" value="4FE4S_FER_1"/>
    <property type="match status" value="1"/>
</dbReference>
<dbReference type="InterPro" id="IPR011989">
    <property type="entry name" value="ARM-like"/>
</dbReference>
<evidence type="ECO:0000256" key="6">
    <source>
        <dbReference type="ARBA" id="ARBA00023002"/>
    </source>
</evidence>
<dbReference type="RefSeq" id="WP_057907646.1">
    <property type="nucleotide sequence ID" value="NZ_AYZB01000003.1"/>
</dbReference>
<keyword evidence="5" id="KW-0671">Queuosine biosynthesis</keyword>
<evidence type="ECO:0000256" key="5">
    <source>
        <dbReference type="ARBA" id="ARBA00022785"/>
    </source>
</evidence>
<dbReference type="GO" id="GO:0051539">
    <property type="term" value="F:4 iron, 4 sulfur cluster binding"/>
    <property type="evidence" value="ECO:0007669"/>
    <property type="project" value="UniProtKB-KW"/>
</dbReference>
<dbReference type="Pfam" id="PF13646">
    <property type="entry name" value="HEAT_2"/>
    <property type="match status" value="1"/>
</dbReference>
<dbReference type="InterPro" id="IPR017900">
    <property type="entry name" value="4Fe4S_Fe_S_CS"/>
</dbReference>
<dbReference type="Proteomes" id="UP000050823">
    <property type="component" value="Unassembled WGS sequence"/>
</dbReference>
<keyword evidence="4" id="KW-0479">Metal-binding</keyword>
<evidence type="ECO:0000256" key="8">
    <source>
        <dbReference type="ARBA" id="ARBA00023014"/>
    </source>
</evidence>
<evidence type="ECO:0000256" key="2">
    <source>
        <dbReference type="ARBA" id="ARBA00022490"/>
    </source>
</evidence>
<dbReference type="SUPFAM" id="SSF54862">
    <property type="entry name" value="4Fe-4S ferredoxins"/>
    <property type="match status" value="1"/>
</dbReference>
<keyword evidence="1" id="KW-0004">4Fe-4S</keyword>
<keyword evidence="6" id="KW-0560">Oxidoreductase</keyword>
<gene>
    <name evidence="10" type="ORF">FC90_GL000736</name>
</gene>
<dbReference type="PANTHER" id="PTHR30002">
    <property type="entry name" value="EPOXYQUEUOSINE REDUCTASE"/>
    <property type="match status" value="1"/>
</dbReference>
<evidence type="ECO:0000259" key="9">
    <source>
        <dbReference type="PROSITE" id="PS51379"/>
    </source>
</evidence>
<dbReference type="Gene3D" id="3.30.70.20">
    <property type="match status" value="1"/>
</dbReference>
<dbReference type="GO" id="GO:0046872">
    <property type="term" value="F:metal ion binding"/>
    <property type="evidence" value="ECO:0007669"/>
    <property type="project" value="UniProtKB-KW"/>
</dbReference>
<dbReference type="GO" id="GO:0052693">
    <property type="term" value="F:epoxyqueuosine reductase activity"/>
    <property type="evidence" value="ECO:0007669"/>
    <property type="project" value="TreeGrafter"/>
</dbReference>
<dbReference type="InterPro" id="IPR004155">
    <property type="entry name" value="PBS_lyase_HEAT"/>
</dbReference>
<dbReference type="PROSITE" id="PS51379">
    <property type="entry name" value="4FE4S_FER_2"/>
    <property type="match status" value="1"/>
</dbReference>
<dbReference type="Gene3D" id="1.25.10.10">
    <property type="entry name" value="Leucine-rich Repeat Variant"/>
    <property type="match status" value="1"/>
</dbReference>
<evidence type="ECO:0000313" key="11">
    <source>
        <dbReference type="Proteomes" id="UP000050823"/>
    </source>
</evidence>
<evidence type="ECO:0000256" key="7">
    <source>
        <dbReference type="ARBA" id="ARBA00023004"/>
    </source>
</evidence>
<evidence type="ECO:0000256" key="4">
    <source>
        <dbReference type="ARBA" id="ARBA00022723"/>
    </source>
</evidence>
<dbReference type="Pfam" id="PF08331">
    <property type="entry name" value="QueG_DUF1730"/>
    <property type="match status" value="1"/>
</dbReference>
<feature type="domain" description="4Fe-4S ferredoxin-type" evidence="9">
    <location>
        <begin position="176"/>
        <end position="208"/>
    </location>
</feature>
<keyword evidence="8" id="KW-0411">Iron-sulfur</keyword>
<name>A0AA89I2E2_9LACO</name>
<proteinExistence type="predicted"/>
<keyword evidence="3" id="KW-0819">tRNA processing</keyword>
<dbReference type="GO" id="GO:0008616">
    <property type="term" value="P:tRNA queuosine(34) biosynthetic process"/>
    <property type="evidence" value="ECO:0007669"/>
    <property type="project" value="UniProtKB-KW"/>
</dbReference>
<evidence type="ECO:0000256" key="1">
    <source>
        <dbReference type="ARBA" id="ARBA00022485"/>
    </source>
</evidence>
<dbReference type="EMBL" id="AYZB01000003">
    <property type="protein sequence ID" value="KRM24259.1"/>
    <property type="molecule type" value="Genomic_DNA"/>
</dbReference>
<dbReference type="InterPro" id="IPR013542">
    <property type="entry name" value="QueG_DUF1730"/>
</dbReference>
<dbReference type="NCBIfam" id="TIGR00276">
    <property type="entry name" value="tRNA epoxyqueuosine(34) reductase QueG"/>
    <property type="match status" value="1"/>
</dbReference>
<dbReference type="Pfam" id="PF13484">
    <property type="entry name" value="Fer4_16"/>
    <property type="match status" value="1"/>
</dbReference>
<dbReference type="SUPFAM" id="SSF48371">
    <property type="entry name" value="ARM repeat"/>
    <property type="match status" value="1"/>
</dbReference>
<sequence length="385" mass="43055">MPTLKEQVITASKAIGIDKIGFTSAAPFDYLEASLKEQKSNDHSTGFEHKVLEERLYPNLIFDQPQSIIAIALAYPTKITNKPARTGAKRGSFARASWGIDYHDILRDKMDQLIKTIEELANSDTKITFKPMVDTGELSDVAVAQRAGLGFIGLNGLLVTPEFGSYVYLGEIITNIPFEPDTPMANQCGSCTRCVDYCPPQALMGDGRLNAKRCLSYQTQTKGFMPEEFRPKIRSVIYGCDICQQVCPFNKGKDFHFHPDMEPDPESVMPELQPMLTISNKQFKLQFGHLAGAWRGKKPLQRNAIIALANVKDRTAIPKLLELIDTDVRPVIRGTAAWAIAQLVRDVTPEILTFLETAAKRESEPEAQVEFDNALQILKKRYSER</sequence>
<evidence type="ECO:0000313" key="10">
    <source>
        <dbReference type="EMBL" id="KRM24259.1"/>
    </source>
</evidence>
<dbReference type="InterPro" id="IPR004453">
    <property type="entry name" value="QueG"/>
</dbReference>
<dbReference type="PANTHER" id="PTHR30002:SF4">
    <property type="entry name" value="EPOXYQUEUOSINE REDUCTASE"/>
    <property type="match status" value="1"/>
</dbReference>
<keyword evidence="7" id="KW-0408">Iron</keyword>
<evidence type="ECO:0000256" key="3">
    <source>
        <dbReference type="ARBA" id="ARBA00022694"/>
    </source>
</evidence>
<reference evidence="10 11" key="1">
    <citation type="journal article" date="2015" name="Genome Announc.">
        <title>Expanding the biotechnology potential of lactobacilli through comparative genomics of 213 strains and associated genera.</title>
        <authorList>
            <person name="Sun Z."/>
            <person name="Harris H.M."/>
            <person name="McCann A."/>
            <person name="Guo C."/>
            <person name="Argimon S."/>
            <person name="Zhang W."/>
            <person name="Yang X."/>
            <person name="Jeffery I.B."/>
            <person name="Cooney J.C."/>
            <person name="Kagawa T.F."/>
            <person name="Liu W."/>
            <person name="Song Y."/>
            <person name="Salvetti E."/>
            <person name="Wrobel A."/>
            <person name="Rasinkangas P."/>
            <person name="Parkhill J."/>
            <person name="Rea M.C."/>
            <person name="O'Sullivan O."/>
            <person name="Ritari J."/>
            <person name="Douillard F.P."/>
            <person name="Paul Ross R."/>
            <person name="Yang R."/>
            <person name="Briner A.E."/>
            <person name="Felis G.E."/>
            <person name="de Vos W.M."/>
            <person name="Barrangou R."/>
            <person name="Klaenhammer T.R."/>
            <person name="Caufield P.W."/>
            <person name="Cui Y."/>
            <person name="Zhang H."/>
            <person name="O'Toole P.W."/>
        </authorList>
    </citation>
    <scope>NUCLEOTIDE SEQUENCE [LARGE SCALE GENOMIC DNA]</scope>
    <source>
        <strain evidence="10 11">DSM 20719</strain>
    </source>
</reference>
<dbReference type="InterPro" id="IPR016024">
    <property type="entry name" value="ARM-type_fold"/>
</dbReference>
<dbReference type="SMART" id="SM00567">
    <property type="entry name" value="EZ_HEAT"/>
    <property type="match status" value="2"/>
</dbReference>
<accession>A0AA89I2E2</accession>